<evidence type="ECO:0000313" key="7">
    <source>
        <dbReference type="EMBL" id="AQQ10099.1"/>
    </source>
</evidence>
<dbReference type="GO" id="GO:0005975">
    <property type="term" value="P:carbohydrate metabolic process"/>
    <property type="evidence" value="ECO:0007669"/>
    <property type="project" value="InterPro"/>
</dbReference>
<comment type="similarity">
    <text evidence="1 5">Belongs to the glycosyl hydrolase 43 family.</text>
</comment>
<dbReference type="InterPro" id="IPR023296">
    <property type="entry name" value="Glyco_hydro_beta-prop_sf"/>
</dbReference>
<dbReference type="EMBL" id="CP019633">
    <property type="protein sequence ID" value="AQQ10099.1"/>
    <property type="molecule type" value="Genomic_DNA"/>
</dbReference>
<dbReference type="Proteomes" id="UP000188273">
    <property type="component" value="Chromosome"/>
</dbReference>
<dbReference type="RefSeq" id="WP_077541931.1">
    <property type="nucleotide sequence ID" value="NZ_CP019633.1"/>
</dbReference>
<dbReference type="InterPro" id="IPR051795">
    <property type="entry name" value="Glycosyl_Hydrlase_43"/>
</dbReference>
<dbReference type="GO" id="GO:0046558">
    <property type="term" value="F:arabinan endo-1,5-alpha-L-arabinosidase activity"/>
    <property type="evidence" value="ECO:0007669"/>
    <property type="project" value="UniProtKB-EC"/>
</dbReference>
<keyword evidence="8" id="KW-1185">Reference proteome</keyword>
<evidence type="ECO:0000256" key="5">
    <source>
        <dbReference type="RuleBase" id="RU361187"/>
    </source>
</evidence>
<name>A0A1Q2HRK7_9BACT</name>
<evidence type="ECO:0000256" key="6">
    <source>
        <dbReference type="SAM" id="SignalP"/>
    </source>
</evidence>
<evidence type="ECO:0000313" key="8">
    <source>
        <dbReference type="Proteomes" id="UP000188273"/>
    </source>
</evidence>
<dbReference type="EC" id="3.2.1.99" evidence="7"/>
<dbReference type="STRING" id="1940790.L21SP3_01925"/>
<dbReference type="Pfam" id="PF04616">
    <property type="entry name" value="Glyco_hydro_43"/>
    <property type="match status" value="1"/>
</dbReference>
<dbReference type="InterPro" id="IPR006710">
    <property type="entry name" value="Glyco_hydro_43"/>
</dbReference>
<dbReference type="PANTHER" id="PTHR42812">
    <property type="entry name" value="BETA-XYLOSIDASE"/>
    <property type="match status" value="1"/>
</dbReference>
<proteinExistence type="inferred from homology"/>
<evidence type="ECO:0000256" key="3">
    <source>
        <dbReference type="ARBA" id="ARBA00023295"/>
    </source>
</evidence>
<sequence precursor="true">MKKHIWMLILVCFSVSLFAAMPAEEIRAGLESRDKALHIKDGWIRDPYIVLSPHGWYYLTGTTPLPDNPQQYENPYNVGLGGVSVVGYKMQAWRSKDLVEWEYLGTPYSIMDGIWPKAKPERFRNVDKSRWRLWAPEIHNVGGKWAIVHTSPSPVKGANLSLTDDFKLEGPYENPMGADIGRKHDPSLFRDESGTVWMIWGATQTAPLKDDFSGFKAKPAKIGPPNRNIGHEGCLMRKIGDKYVLFGTGWSTLKMRHGSYNLYYSVADEITGKYSDRKFAGRFLGHGTPFQDKEGNWWCTAFYNADVPPIGKVAAETMDISGDAYTINEQGVTIVPMDISQLDSGEIHVKALDPAYESPGEDEKQEF</sequence>
<evidence type="ECO:0000256" key="4">
    <source>
        <dbReference type="PIRSR" id="PIRSR606710-2"/>
    </source>
</evidence>
<feature type="site" description="Important for catalytic activity, responsible for pKa modulation of the active site Glu and correct orientation of both the proton donor and substrate" evidence="4">
    <location>
        <position position="185"/>
    </location>
</feature>
<dbReference type="PANTHER" id="PTHR42812:SF14">
    <property type="entry name" value="SECRETED PROTEIN"/>
    <property type="match status" value="1"/>
</dbReference>
<protein>
    <submittedName>
        <fullName evidence="7">Extracellular endo-alpha-(1-&gt;5)-L-arabinanase</fullName>
        <ecNumber evidence="7">3.2.1.99</ecNumber>
    </submittedName>
</protein>
<accession>A0A1Q2HRK7</accession>
<dbReference type="OrthoDB" id="9762066at2"/>
<dbReference type="AlphaFoldDB" id="A0A1Q2HRK7"/>
<dbReference type="SUPFAM" id="SSF75005">
    <property type="entry name" value="Arabinanase/levansucrase/invertase"/>
    <property type="match status" value="1"/>
</dbReference>
<keyword evidence="3 5" id="KW-0326">Glycosidase</keyword>
<feature type="signal peptide" evidence="6">
    <location>
        <begin position="1"/>
        <end position="19"/>
    </location>
</feature>
<dbReference type="CDD" id="cd08986">
    <property type="entry name" value="GH43-like"/>
    <property type="match status" value="1"/>
</dbReference>
<organism evidence="7 8">
    <name type="scientific">Sedimentisphaera cyanobacteriorum</name>
    <dbReference type="NCBI Taxonomy" id="1940790"/>
    <lineage>
        <taxon>Bacteria</taxon>
        <taxon>Pseudomonadati</taxon>
        <taxon>Planctomycetota</taxon>
        <taxon>Phycisphaerae</taxon>
        <taxon>Sedimentisphaerales</taxon>
        <taxon>Sedimentisphaeraceae</taxon>
        <taxon>Sedimentisphaera</taxon>
    </lineage>
</organism>
<dbReference type="KEGG" id="pbu:L21SP3_01925"/>
<evidence type="ECO:0000256" key="1">
    <source>
        <dbReference type="ARBA" id="ARBA00009865"/>
    </source>
</evidence>
<keyword evidence="6" id="KW-0732">Signal</keyword>
<gene>
    <name evidence="7" type="ORF">L21SP3_01925</name>
</gene>
<feature type="chain" id="PRO_5010210108" evidence="6">
    <location>
        <begin position="20"/>
        <end position="367"/>
    </location>
</feature>
<reference evidence="8" key="1">
    <citation type="submission" date="2017-02" db="EMBL/GenBank/DDBJ databases">
        <title>Comparative genomics and description of representatives of a novel lineage of planctomycetes thriving in anoxic sediments.</title>
        <authorList>
            <person name="Spring S."/>
            <person name="Bunk B."/>
            <person name="Sproer C."/>
            <person name="Klenk H.-P."/>
        </authorList>
    </citation>
    <scope>NUCLEOTIDE SEQUENCE [LARGE SCALE GENOMIC DNA]</scope>
    <source>
        <strain evidence="8">L21-RPul-D3</strain>
    </source>
</reference>
<keyword evidence="2 5" id="KW-0378">Hydrolase</keyword>
<dbReference type="Gene3D" id="2.115.10.20">
    <property type="entry name" value="Glycosyl hydrolase domain, family 43"/>
    <property type="match status" value="1"/>
</dbReference>
<evidence type="ECO:0000256" key="2">
    <source>
        <dbReference type="ARBA" id="ARBA00022801"/>
    </source>
</evidence>